<feature type="signal peptide" evidence="1">
    <location>
        <begin position="1"/>
        <end position="21"/>
    </location>
</feature>
<sequence>MKKIILSIAILASGVSTYAMSNNITPATSITITMNDEFTEVSVDELPAAVTSAVEKDFPTSTISKAYANTNGQYKLELTADSATNTVYIDKNGNWLEESAVK</sequence>
<keyword evidence="3" id="KW-1185">Reference proteome</keyword>
<evidence type="ECO:0000313" key="3">
    <source>
        <dbReference type="Proteomes" id="UP000745859"/>
    </source>
</evidence>
<keyword evidence="1" id="KW-0732">Signal</keyword>
<comment type="caution">
    <text evidence="2">The sequence shown here is derived from an EMBL/GenBank/DDBJ whole genome shotgun (WGS) entry which is preliminary data.</text>
</comment>
<gene>
    <name evidence="2" type="ORF">FHR24_001944</name>
</gene>
<accession>A0ABX0UDC4</accession>
<evidence type="ECO:0000256" key="1">
    <source>
        <dbReference type="SAM" id="SignalP"/>
    </source>
</evidence>
<organism evidence="2 3">
    <name type="scientific">Wenyingzhuangia heitensis</name>
    <dbReference type="NCBI Taxonomy" id="1487859"/>
    <lineage>
        <taxon>Bacteria</taxon>
        <taxon>Pseudomonadati</taxon>
        <taxon>Bacteroidota</taxon>
        <taxon>Flavobacteriia</taxon>
        <taxon>Flavobacteriales</taxon>
        <taxon>Flavobacteriaceae</taxon>
        <taxon>Wenyingzhuangia</taxon>
    </lineage>
</organism>
<name>A0ABX0UDC4_9FLAO</name>
<dbReference type="SUPFAM" id="SSF160574">
    <property type="entry name" value="BT0923-like"/>
    <property type="match status" value="1"/>
</dbReference>
<reference evidence="2 3" key="1">
    <citation type="submission" date="2020-03" db="EMBL/GenBank/DDBJ databases">
        <title>Genomic Encyclopedia of Type Strains, Phase IV (KMG-IV): sequencing the most valuable type-strain genomes for metagenomic binning, comparative biology and taxonomic classification.</title>
        <authorList>
            <person name="Goeker M."/>
        </authorList>
    </citation>
    <scope>NUCLEOTIDE SEQUENCE [LARGE SCALE GENOMIC DNA]</scope>
    <source>
        <strain evidence="2 3">DSM 101599</strain>
    </source>
</reference>
<dbReference type="Proteomes" id="UP000745859">
    <property type="component" value="Unassembled WGS sequence"/>
</dbReference>
<protein>
    <recommendedName>
        <fullName evidence="4">Beta-lactamase-inhibitor-like, PepSY-like</fullName>
    </recommendedName>
</protein>
<evidence type="ECO:0000313" key="2">
    <source>
        <dbReference type="EMBL" id="NIJ45476.1"/>
    </source>
</evidence>
<feature type="chain" id="PRO_5045892871" description="Beta-lactamase-inhibitor-like, PepSY-like" evidence="1">
    <location>
        <begin position="22"/>
        <end position="102"/>
    </location>
</feature>
<dbReference type="RefSeq" id="WP_167187584.1">
    <property type="nucleotide sequence ID" value="NZ_JAASQL010000002.1"/>
</dbReference>
<dbReference type="EMBL" id="JAASQL010000002">
    <property type="protein sequence ID" value="NIJ45476.1"/>
    <property type="molecule type" value="Genomic_DNA"/>
</dbReference>
<evidence type="ECO:0008006" key="4">
    <source>
        <dbReference type="Google" id="ProtNLM"/>
    </source>
</evidence>
<proteinExistence type="predicted"/>
<dbReference type="Gene3D" id="3.40.1420.30">
    <property type="match status" value="1"/>
</dbReference>